<feature type="compositionally biased region" description="Polar residues" evidence="1">
    <location>
        <begin position="417"/>
        <end position="430"/>
    </location>
</feature>
<protein>
    <submittedName>
        <fullName evidence="2">Uncharacterized protein</fullName>
    </submittedName>
</protein>
<accession>A0A5C3QNN6</accession>
<feature type="compositionally biased region" description="Low complexity" evidence="1">
    <location>
        <begin position="359"/>
        <end position="378"/>
    </location>
</feature>
<evidence type="ECO:0000256" key="1">
    <source>
        <dbReference type="SAM" id="MobiDB-lite"/>
    </source>
</evidence>
<dbReference type="Proteomes" id="UP000305067">
    <property type="component" value="Unassembled WGS sequence"/>
</dbReference>
<gene>
    <name evidence="2" type="ORF">BDV98DRAFT_565572</name>
</gene>
<dbReference type="OrthoDB" id="3244156at2759"/>
<feature type="compositionally biased region" description="Polar residues" evidence="1">
    <location>
        <begin position="452"/>
        <end position="462"/>
    </location>
</feature>
<sequence length="606" mass="66016">MMSMPSSSVVSSPRRLRPRTAPSGGLNVDPTSDSLGYAGGNEARIALEKQANEEANTESTTKKVARGLVDGMRKVPRAKSILKYPRGPMPPPGYSSAQGHHTDLADPEMDPSYAPGPSGSFDYHSTPYHRQDPPLHFAPPAQSNQTHGETWEGTTMINHDPPTHVHQSRPAIIDMDNTTSFQKPLTEDYKRMPVEYYEPALFSFARLKDFIMTIHKLPWVASDRITVDYYPGRGTRISSGLTDMTSQSDVLSSPSFSLRPRRRPVSSWFMGGSSKAKKGGMESLDLAASPEHAHLGSPNGSTVHATPRALPYDAITRHSPAHSRHSPAHSRVRSADAMTPLMPIIQQIVPSPPGIAVQSPTTSASTNTTFDSSDTSTPRSEHTVRLVQTSPVQPLNAGQQYWFPPAMRGGGPVIPSGTFTSRSLDSTESSLEADFTQPSIDPRTIPEAATRTGRSSVEPSNTYIQGGGGAGIYGPPLKQADTSRHHAHSRSGSSTPIRSQPEGSARRTPDHDEQYPPRHRYVPEPQNIYLTSRHRADAREEHSSSPVLPASRTASPARAAGISRDRPEGNFMLMNSPQPPYVPLQFSSIDGMHAREPMYGHGYIDR</sequence>
<feature type="compositionally biased region" description="Basic and acidic residues" evidence="1">
    <location>
        <begin position="534"/>
        <end position="543"/>
    </location>
</feature>
<reference evidence="2 3" key="1">
    <citation type="journal article" date="2019" name="Nat. Ecol. Evol.">
        <title>Megaphylogeny resolves global patterns of mushroom evolution.</title>
        <authorList>
            <person name="Varga T."/>
            <person name="Krizsan K."/>
            <person name="Foldi C."/>
            <person name="Dima B."/>
            <person name="Sanchez-Garcia M."/>
            <person name="Sanchez-Ramirez S."/>
            <person name="Szollosi G.J."/>
            <person name="Szarkandi J.G."/>
            <person name="Papp V."/>
            <person name="Albert L."/>
            <person name="Andreopoulos W."/>
            <person name="Angelini C."/>
            <person name="Antonin V."/>
            <person name="Barry K.W."/>
            <person name="Bougher N.L."/>
            <person name="Buchanan P."/>
            <person name="Buyck B."/>
            <person name="Bense V."/>
            <person name="Catcheside P."/>
            <person name="Chovatia M."/>
            <person name="Cooper J."/>
            <person name="Damon W."/>
            <person name="Desjardin D."/>
            <person name="Finy P."/>
            <person name="Geml J."/>
            <person name="Haridas S."/>
            <person name="Hughes K."/>
            <person name="Justo A."/>
            <person name="Karasinski D."/>
            <person name="Kautmanova I."/>
            <person name="Kiss B."/>
            <person name="Kocsube S."/>
            <person name="Kotiranta H."/>
            <person name="LaButti K.M."/>
            <person name="Lechner B.E."/>
            <person name="Liimatainen K."/>
            <person name="Lipzen A."/>
            <person name="Lukacs Z."/>
            <person name="Mihaltcheva S."/>
            <person name="Morgado L.N."/>
            <person name="Niskanen T."/>
            <person name="Noordeloos M.E."/>
            <person name="Ohm R.A."/>
            <person name="Ortiz-Santana B."/>
            <person name="Ovrebo C."/>
            <person name="Racz N."/>
            <person name="Riley R."/>
            <person name="Savchenko A."/>
            <person name="Shiryaev A."/>
            <person name="Soop K."/>
            <person name="Spirin V."/>
            <person name="Szebenyi C."/>
            <person name="Tomsovsky M."/>
            <person name="Tulloss R.E."/>
            <person name="Uehling J."/>
            <person name="Grigoriev I.V."/>
            <person name="Vagvolgyi C."/>
            <person name="Papp T."/>
            <person name="Martin F.M."/>
            <person name="Miettinen O."/>
            <person name="Hibbett D.S."/>
            <person name="Nagy L.G."/>
        </authorList>
    </citation>
    <scope>NUCLEOTIDE SEQUENCE [LARGE SCALE GENOMIC DNA]</scope>
    <source>
        <strain evidence="2 3">CBS 309.79</strain>
    </source>
</reference>
<feature type="compositionally biased region" description="Basic and acidic residues" evidence="1">
    <location>
        <begin position="504"/>
        <end position="516"/>
    </location>
</feature>
<feature type="region of interest" description="Disordered" evidence="1">
    <location>
        <begin position="414"/>
        <end position="564"/>
    </location>
</feature>
<feature type="region of interest" description="Disordered" evidence="1">
    <location>
        <begin position="1"/>
        <end position="63"/>
    </location>
</feature>
<feature type="region of interest" description="Disordered" evidence="1">
    <location>
        <begin position="355"/>
        <end position="380"/>
    </location>
</feature>
<dbReference type="AlphaFoldDB" id="A0A5C3QNN6"/>
<feature type="compositionally biased region" description="Low complexity" evidence="1">
    <location>
        <begin position="549"/>
        <end position="560"/>
    </location>
</feature>
<feature type="compositionally biased region" description="Low complexity" evidence="1">
    <location>
        <begin position="1"/>
        <end position="13"/>
    </location>
</feature>
<keyword evidence="3" id="KW-1185">Reference proteome</keyword>
<organism evidence="2 3">
    <name type="scientific">Pterulicium gracile</name>
    <dbReference type="NCBI Taxonomy" id="1884261"/>
    <lineage>
        <taxon>Eukaryota</taxon>
        <taxon>Fungi</taxon>
        <taxon>Dikarya</taxon>
        <taxon>Basidiomycota</taxon>
        <taxon>Agaricomycotina</taxon>
        <taxon>Agaricomycetes</taxon>
        <taxon>Agaricomycetidae</taxon>
        <taxon>Agaricales</taxon>
        <taxon>Pleurotineae</taxon>
        <taxon>Pterulaceae</taxon>
        <taxon>Pterulicium</taxon>
    </lineage>
</organism>
<evidence type="ECO:0000313" key="3">
    <source>
        <dbReference type="Proteomes" id="UP000305067"/>
    </source>
</evidence>
<feature type="region of interest" description="Disordered" evidence="1">
    <location>
        <begin position="82"/>
        <end position="127"/>
    </location>
</feature>
<name>A0A5C3QNN6_9AGAR</name>
<dbReference type="EMBL" id="ML178821">
    <property type="protein sequence ID" value="TFL03217.1"/>
    <property type="molecule type" value="Genomic_DNA"/>
</dbReference>
<proteinExistence type="predicted"/>
<evidence type="ECO:0000313" key="2">
    <source>
        <dbReference type="EMBL" id="TFL03217.1"/>
    </source>
</evidence>